<dbReference type="InterPro" id="IPR004477">
    <property type="entry name" value="ComEC_N"/>
</dbReference>
<feature type="transmembrane region" description="Helical" evidence="10">
    <location>
        <begin position="296"/>
        <end position="314"/>
    </location>
</feature>
<dbReference type="GO" id="GO:0005886">
    <property type="term" value="C:plasma membrane"/>
    <property type="evidence" value="ECO:0007669"/>
    <property type="project" value="UniProtKB-SubCell"/>
</dbReference>
<comment type="subcellular location">
    <subcellularLocation>
        <location evidence="2">Cell membrane</location>
        <topology evidence="2">Multi-pass membrane protein</topology>
    </subcellularLocation>
</comment>
<keyword evidence="8 10" id="KW-1133">Transmembrane helix</keyword>
<keyword evidence="7" id="KW-0862">Zinc</keyword>
<keyword evidence="5" id="KW-0479">Metal-binding</keyword>
<dbReference type="CDD" id="cd07731">
    <property type="entry name" value="ComA-like_MBL-fold"/>
    <property type="match status" value="1"/>
</dbReference>
<evidence type="ECO:0000256" key="7">
    <source>
        <dbReference type="ARBA" id="ARBA00022833"/>
    </source>
</evidence>
<feature type="transmembrane region" description="Helical" evidence="10">
    <location>
        <begin position="403"/>
        <end position="426"/>
    </location>
</feature>
<evidence type="ECO:0000256" key="3">
    <source>
        <dbReference type="ARBA" id="ARBA00022475"/>
    </source>
</evidence>
<dbReference type="InterPro" id="IPR036866">
    <property type="entry name" value="RibonucZ/Hydroxyglut_hydro"/>
</dbReference>
<dbReference type="STRING" id="1125712.HMPREF1316_1763"/>
<keyword evidence="4 10" id="KW-0812">Transmembrane</keyword>
<dbReference type="PROSITE" id="PS00743">
    <property type="entry name" value="BETA_LACTAMASE_B_1"/>
    <property type="match status" value="1"/>
</dbReference>
<proteinExistence type="predicted"/>
<gene>
    <name evidence="12" type="ORF">HMPREF1316_1763</name>
</gene>
<dbReference type="GO" id="GO:0017001">
    <property type="term" value="P:antibiotic catabolic process"/>
    <property type="evidence" value="ECO:0007669"/>
    <property type="project" value="InterPro"/>
</dbReference>
<dbReference type="Pfam" id="PF00753">
    <property type="entry name" value="Lactamase_B"/>
    <property type="match status" value="1"/>
</dbReference>
<feature type="domain" description="Metallo-beta-lactamase" evidence="11">
    <location>
        <begin position="526"/>
        <end position="723"/>
    </location>
</feature>
<keyword evidence="6" id="KW-0378">Hydrolase</keyword>
<evidence type="ECO:0000256" key="4">
    <source>
        <dbReference type="ARBA" id="ARBA00022692"/>
    </source>
</evidence>
<sequence length="778" mass="80200">MLAGEQLLLRDMVVPAFGLCLLALPAAGACVLWGWRRGTAVRTARSAVALTGALVMGCALGGMRAEADAMVARRLGDIPISSCRIEVIGDPRISAAGGLSSRGRVHLPDGATADVWLGLPEEAQRGSTLSCVGRFAPNEDDAWGMTSAAQGIIGRVRVVSVRSVQMPSGPYGLILRLRQRMVRAMGAGESGEGALVAGSVGGYAAALSSFGIDGDCARAGVSHLVAVSGGHLVILTWLIMAALSHTRLQPAPRIALLQVACGLFVLFCGLPVSAVRSWAMCGVAGAAQLVGRRSHGTSAAALAGLALALLDPAVSGQLSFLLSLASVLALCLFARYGAYALEELLVPRALRRTVAHLPRAARAPLTTAGEAVRDTVAATLCCQVATLPLTIQAFGQVSLVAPLANLVLGPPFALMIGSGVLGYAAATVPPLEGVAFAPARWVSRAVLRAVRLLAGMPCASIPAAPHPLAVTVVVATCALGLYLTWPHVRRRAVARALALGLAIPTFVVVQGSLLAPARICVLDVGQGDAILIQDGPHALLVDTGPDASAAHGLARLGVLRLDGVLLTHLHDDHVGGLDELAVPLGRPEVLVARGVAPSMGAELREAVHVVSGADPVEVSWGDAIHVGRFTLVAIWPRGRVSGNENRDSLELALSYDADRDGVIDFTGLLTGDAERDETAAALQAAHLGSLDFLKVGHHGSRVSLSQELASRLSPGVAVASAGEGNEYGHPDPTCVSLLKRAGASFYCTKDVGTVTLLPRERGCLVRTERGAERGGDVS</sequence>
<dbReference type="GO" id="GO:0008270">
    <property type="term" value="F:zinc ion binding"/>
    <property type="evidence" value="ECO:0007669"/>
    <property type="project" value="InterPro"/>
</dbReference>
<keyword evidence="13" id="KW-1185">Reference proteome</keyword>
<dbReference type="Proteomes" id="UP000016638">
    <property type="component" value="Unassembled WGS sequence"/>
</dbReference>
<dbReference type="PANTHER" id="PTHR30619">
    <property type="entry name" value="DNA INTERNALIZATION/COMPETENCE PROTEIN COMEC/REC2"/>
    <property type="match status" value="1"/>
</dbReference>
<dbReference type="InterPro" id="IPR035681">
    <property type="entry name" value="ComA-like_MBL"/>
</dbReference>
<evidence type="ECO:0000259" key="11">
    <source>
        <dbReference type="SMART" id="SM00849"/>
    </source>
</evidence>
<evidence type="ECO:0000313" key="12">
    <source>
        <dbReference type="EMBL" id="ERL07197.1"/>
    </source>
</evidence>
<evidence type="ECO:0000313" key="13">
    <source>
        <dbReference type="Proteomes" id="UP000016638"/>
    </source>
</evidence>
<dbReference type="InterPro" id="IPR001279">
    <property type="entry name" value="Metallo-B-lactamas"/>
</dbReference>
<dbReference type="SMART" id="SM00849">
    <property type="entry name" value="Lactamase_B"/>
    <property type="match status" value="1"/>
</dbReference>
<accession>U2UVQ6</accession>
<evidence type="ECO:0000256" key="8">
    <source>
        <dbReference type="ARBA" id="ARBA00022989"/>
    </source>
</evidence>
<feature type="transmembrane region" description="Helical" evidence="10">
    <location>
        <begin position="320"/>
        <end position="341"/>
    </location>
</feature>
<dbReference type="InterPro" id="IPR052159">
    <property type="entry name" value="Competence_DNA_uptake"/>
</dbReference>
<reference evidence="12 13" key="1">
    <citation type="submission" date="2013-08" db="EMBL/GenBank/DDBJ databases">
        <authorList>
            <person name="Durkin A.S."/>
            <person name="Haft D.R."/>
            <person name="McCorrison J."/>
            <person name="Torralba M."/>
            <person name="Gillis M."/>
            <person name="Haft D.H."/>
            <person name="Methe B."/>
            <person name="Sutton G."/>
            <person name="Nelson K.E."/>
        </authorList>
    </citation>
    <scope>NUCLEOTIDE SEQUENCE [LARGE SCALE GENOMIC DNA]</scope>
    <source>
        <strain evidence="12 13">F0195</strain>
    </source>
</reference>
<keyword evidence="3" id="KW-1003">Cell membrane</keyword>
<evidence type="ECO:0000256" key="9">
    <source>
        <dbReference type="ARBA" id="ARBA00023136"/>
    </source>
</evidence>
<name>U2UVQ6_9ACTN</name>
<evidence type="ECO:0000256" key="2">
    <source>
        <dbReference type="ARBA" id="ARBA00004651"/>
    </source>
</evidence>
<dbReference type="InterPro" id="IPR001018">
    <property type="entry name" value="Beta-lactamase_class-B_CS"/>
</dbReference>
<dbReference type="AlphaFoldDB" id="U2UVQ6"/>
<evidence type="ECO:0000256" key="6">
    <source>
        <dbReference type="ARBA" id="ARBA00022801"/>
    </source>
</evidence>
<feature type="transmembrane region" description="Helical" evidence="10">
    <location>
        <begin position="492"/>
        <end position="513"/>
    </location>
</feature>
<dbReference type="PANTHER" id="PTHR30619:SF1">
    <property type="entry name" value="RECOMBINATION PROTEIN 2"/>
    <property type="match status" value="1"/>
</dbReference>
<protein>
    <submittedName>
        <fullName evidence="12">Competence protein</fullName>
    </submittedName>
</protein>
<dbReference type="SUPFAM" id="SSF56281">
    <property type="entry name" value="Metallo-hydrolase/oxidoreductase"/>
    <property type="match status" value="1"/>
</dbReference>
<feature type="transmembrane region" description="Helical" evidence="10">
    <location>
        <begin position="466"/>
        <end position="485"/>
    </location>
</feature>
<comment type="cofactor">
    <cofactor evidence="1">
        <name>Zn(2+)</name>
        <dbReference type="ChEBI" id="CHEBI:29105"/>
    </cofactor>
</comment>
<dbReference type="GO" id="GO:0008800">
    <property type="term" value="F:beta-lactamase activity"/>
    <property type="evidence" value="ECO:0007669"/>
    <property type="project" value="InterPro"/>
</dbReference>
<keyword evidence="9 10" id="KW-0472">Membrane</keyword>
<dbReference type="Pfam" id="PF03772">
    <property type="entry name" value="Competence"/>
    <property type="match status" value="1"/>
</dbReference>
<evidence type="ECO:0000256" key="1">
    <source>
        <dbReference type="ARBA" id="ARBA00001947"/>
    </source>
</evidence>
<dbReference type="eggNOG" id="COG0658">
    <property type="taxonomic scope" value="Bacteria"/>
</dbReference>
<evidence type="ECO:0000256" key="10">
    <source>
        <dbReference type="SAM" id="Phobius"/>
    </source>
</evidence>
<dbReference type="PATRIC" id="fig|1125712.3.peg.1748"/>
<dbReference type="NCBIfam" id="TIGR00360">
    <property type="entry name" value="ComEC_N-term"/>
    <property type="match status" value="1"/>
</dbReference>
<dbReference type="eggNOG" id="COG2333">
    <property type="taxonomic scope" value="Bacteria"/>
</dbReference>
<feature type="transmembrane region" description="Helical" evidence="10">
    <location>
        <begin position="224"/>
        <end position="243"/>
    </location>
</feature>
<comment type="caution">
    <text evidence="12">The sequence shown here is derived from an EMBL/GenBank/DDBJ whole genome shotgun (WGS) entry which is preliminary data.</text>
</comment>
<dbReference type="EMBL" id="AWEZ01000060">
    <property type="protein sequence ID" value="ERL07197.1"/>
    <property type="molecule type" value="Genomic_DNA"/>
</dbReference>
<evidence type="ECO:0000256" key="5">
    <source>
        <dbReference type="ARBA" id="ARBA00022723"/>
    </source>
</evidence>
<dbReference type="Gene3D" id="3.60.15.10">
    <property type="entry name" value="Ribonuclease Z/Hydroxyacylglutathione hydrolase-like"/>
    <property type="match status" value="1"/>
</dbReference>
<feature type="transmembrane region" description="Helical" evidence="10">
    <location>
        <begin position="255"/>
        <end position="275"/>
    </location>
</feature>
<feature type="transmembrane region" description="Helical" evidence="10">
    <location>
        <begin position="12"/>
        <end position="35"/>
    </location>
</feature>
<organism evidence="12 13">
    <name type="scientific">Olsenella profusa F0195</name>
    <dbReference type="NCBI Taxonomy" id="1125712"/>
    <lineage>
        <taxon>Bacteria</taxon>
        <taxon>Bacillati</taxon>
        <taxon>Actinomycetota</taxon>
        <taxon>Coriobacteriia</taxon>
        <taxon>Coriobacteriales</taxon>
        <taxon>Atopobiaceae</taxon>
        <taxon>Olsenella</taxon>
    </lineage>
</organism>